<dbReference type="EMBL" id="CP109965">
    <property type="protein sequence ID" value="WAJ69006.1"/>
    <property type="molecule type" value="Genomic_DNA"/>
</dbReference>
<evidence type="ECO:0000313" key="4">
    <source>
        <dbReference type="Proteomes" id="UP001163726"/>
    </source>
</evidence>
<dbReference type="PANTHER" id="PTHR43597:SF5">
    <property type="entry name" value="SUFE-LIKE PROTEIN 2, CHLOROPLASTIC"/>
    <property type="match status" value="1"/>
</dbReference>
<evidence type="ECO:0000313" key="3">
    <source>
        <dbReference type="EMBL" id="WAJ69006.1"/>
    </source>
</evidence>
<comment type="similarity">
    <text evidence="1">Belongs to the SufE family.</text>
</comment>
<dbReference type="PANTHER" id="PTHR43597">
    <property type="entry name" value="SULFUR ACCEPTOR PROTEIN CSDE"/>
    <property type="match status" value="1"/>
</dbReference>
<dbReference type="Proteomes" id="UP001163726">
    <property type="component" value="Chromosome"/>
</dbReference>
<name>A0ABY7AIT6_9ALTE</name>
<dbReference type="RefSeq" id="WP_268073118.1">
    <property type="nucleotide sequence ID" value="NZ_CP109965.1"/>
</dbReference>
<protein>
    <submittedName>
        <fullName evidence="3">SufE family protein</fullName>
    </submittedName>
</protein>
<dbReference type="InterPro" id="IPR003808">
    <property type="entry name" value="Fe-S_metab-assoc_dom"/>
</dbReference>
<accession>A0ABY7AIT6</accession>
<evidence type="ECO:0000259" key="2">
    <source>
        <dbReference type="Pfam" id="PF02657"/>
    </source>
</evidence>
<dbReference type="Gene3D" id="3.90.1010.10">
    <property type="match status" value="1"/>
</dbReference>
<feature type="domain" description="Fe-S metabolism associated" evidence="2">
    <location>
        <begin position="14"/>
        <end position="133"/>
    </location>
</feature>
<dbReference type="SUPFAM" id="SSF82649">
    <property type="entry name" value="SufE/NifU"/>
    <property type="match status" value="1"/>
</dbReference>
<keyword evidence="4" id="KW-1185">Reference proteome</keyword>
<dbReference type="Pfam" id="PF02657">
    <property type="entry name" value="SufE"/>
    <property type="match status" value="1"/>
</dbReference>
<evidence type="ECO:0000256" key="1">
    <source>
        <dbReference type="ARBA" id="ARBA00010282"/>
    </source>
</evidence>
<proteinExistence type="inferred from homology"/>
<sequence length="137" mass="15504">MNNTVEIPPEQLIEQIKKLGPWQEKYRYLMKLGSQLNKTSATEKSEKNLVQGCESQVWLSTGQLNQVYYFDACSDSRIVSGLIVLLLAALNHKTASQILNFDITGYFSELGLSQQLSQSRNNGLMHIYEHIKKAAQP</sequence>
<gene>
    <name evidence="3" type="ORF">OLW01_07325</name>
</gene>
<reference evidence="3" key="1">
    <citation type="submission" date="2022-10" db="EMBL/GenBank/DDBJ databases">
        <title>Catenovulum adriacola sp. nov. isolated in the Harbour of Susak.</title>
        <authorList>
            <person name="Schoch T."/>
            <person name="Reich S.J."/>
            <person name="Stoeferle S."/>
            <person name="Flaiz M."/>
            <person name="Kazda M."/>
            <person name="Riedel C.U."/>
            <person name="Duerre P."/>
        </authorList>
    </citation>
    <scope>NUCLEOTIDE SEQUENCE</scope>
    <source>
        <strain evidence="3">TS8</strain>
    </source>
</reference>
<organism evidence="3 4">
    <name type="scientific">Catenovulum adriaticum</name>
    <dbReference type="NCBI Taxonomy" id="2984846"/>
    <lineage>
        <taxon>Bacteria</taxon>
        <taxon>Pseudomonadati</taxon>
        <taxon>Pseudomonadota</taxon>
        <taxon>Gammaproteobacteria</taxon>
        <taxon>Alteromonadales</taxon>
        <taxon>Alteromonadaceae</taxon>
        <taxon>Catenovulum</taxon>
    </lineage>
</organism>